<keyword evidence="2" id="KW-1185">Reference proteome</keyword>
<name>D9SFY4_GALCS</name>
<organism evidence="1 2">
    <name type="scientific">Gallionella capsiferriformans (strain ES-2)</name>
    <name type="common">Gallionella ferruginea capsiferriformans (strain ES-2)</name>
    <dbReference type="NCBI Taxonomy" id="395494"/>
    <lineage>
        <taxon>Bacteria</taxon>
        <taxon>Pseudomonadati</taxon>
        <taxon>Pseudomonadota</taxon>
        <taxon>Betaproteobacteria</taxon>
        <taxon>Nitrosomonadales</taxon>
        <taxon>Gallionellaceae</taxon>
        <taxon>Gallionella</taxon>
    </lineage>
</organism>
<reference evidence="1 2" key="1">
    <citation type="submission" date="2010-08" db="EMBL/GenBank/DDBJ databases">
        <title>Complete sequence of Gallionella capsiferriformans ES-2.</title>
        <authorList>
            <consortium name="US DOE Joint Genome Institute"/>
            <person name="Lucas S."/>
            <person name="Copeland A."/>
            <person name="Lapidus A."/>
            <person name="Cheng J.-F."/>
            <person name="Bruce D."/>
            <person name="Goodwin L."/>
            <person name="Pitluck S."/>
            <person name="Chertkov O."/>
            <person name="Davenport K.W."/>
            <person name="Detter J.C."/>
            <person name="Han C."/>
            <person name="Tapia R."/>
            <person name="Land M."/>
            <person name="Hauser L."/>
            <person name="Chang Y.-J."/>
            <person name="Jeffries C."/>
            <person name="Kyrpides N."/>
            <person name="Ivanova N."/>
            <person name="Mikhailova N."/>
            <person name="Shelobolina E.S."/>
            <person name="Picardal F."/>
            <person name="Roden E."/>
            <person name="Emerson D."/>
            <person name="Woyke T."/>
        </authorList>
    </citation>
    <scope>NUCLEOTIDE SEQUENCE [LARGE SCALE GENOMIC DNA]</scope>
    <source>
        <strain evidence="1 2">ES-2</strain>
    </source>
</reference>
<gene>
    <name evidence="1" type="ordered locus">Galf_1405</name>
</gene>
<protein>
    <submittedName>
        <fullName evidence="1">Uncharacterized protein</fullName>
    </submittedName>
</protein>
<evidence type="ECO:0000313" key="2">
    <source>
        <dbReference type="Proteomes" id="UP000001235"/>
    </source>
</evidence>
<sequence length="45" mass="5182">MTHSHTLLTLPSPEIQFPRLSCTLNLQVNIQSRRRANSVQFFSLV</sequence>
<dbReference type="EMBL" id="CP002159">
    <property type="protein sequence ID" value="ADL55431.1"/>
    <property type="molecule type" value="Genomic_DNA"/>
</dbReference>
<accession>D9SFY4</accession>
<proteinExistence type="predicted"/>
<dbReference type="KEGG" id="gca:Galf_1405"/>
<dbReference type="HOGENOM" id="CLU_3200214_0_0_4"/>
<dbReference type="AlphaFoldDB" id="D9SFY4"/>
<dbReference type="Proteomes" id="UP000001235">
    <property type="component" value="Chromosome"/>
</dbReference>
<evidence type="ECO:0000313" key="1">
    <source>
        <dbReference type="EMBL" id="ADL55431.1"/>
    </source>
</evidence>